<comment type="caution">
    <text evidence="2">The sequence shown here is derived from an EMBL/GenBank/DDBJ whole genome shotgun (WGS) entry which is preliminary data.</text>
</comment>
<dbReference type="Gene3D" id="2.130.10.10">
    <property type="entry name" value="YVTN repeat-like/Quinoprotein amine dehydrogenase"/>
    <property type="match status" value="1"/>
</dbReference>
<feature type="region of interest" description="Disordered" evidence="1">
    <location>
        <begin position="79"/>
        <end position="107"/>
    </location>
</feature>
<evidence type="ECO:0000313" key="3">
    <source>
        <dbReference type="Proteomes" id="UP000057910"/>
    </source>
</evidence>
<dbReference type="Proteomes" id="UP000057910">
    <property type="component" value="Unassembled WGS sequence"/>
</dbReference>
<dbReference type="SUPFAM" id="SSF110296">
    <property type="entry name" value="Oligoxyloglucan reducing end-specific cellobiohydrolase"/>
    <property type="match status" value="1"/>
</dbReference>
<gene>
    <name evidence="2" type="ORF">WJ68_27170</name>
</gene>
<evidence type="ECO:0000313" key="2">
    <source>
        <dbReference type="EMBL" id="KVN76052.1"/>
    </source>
</evidence>
<proteinExistence type="predicted"/>
<protein>
    <submittedName>
        <fullName evidence="2">Uncharacterized protein</fullName>
    </submittedName>
</protein>
<sequence>MNDRLLVATRKGLFVLQADGKGGWTLSEPHFVGEPVSMVLADPRDGSLYAALNLGHFGVKLHRRRAGAPDWEECAVPVYPPQPPDEVRTDGNAPASTSANAEARRDI</sequence>
<evidence type="ECO:0000256" key="1">
    <source>
        <dbReference type="SAM" id="MobiDB-lite"/>
    </source>
</evidence>
<dbReference type="InterPro" id="IPR015943">
    <property type="entry name" value="WD40/YVTN_repeat-like_dom_sf"/>
</dbReference>
<dbReference type="AlphaFoldDB" id="A0ABD4DUQ3"/>
<dbReference type="EMBL" id="LPAD01000104">
    <property type="protein sequence ID" value="KVN76052.1"/>
    <property type="molecule type" value="Genomic_DNA"/>
</dbReference>
<organism evidence="2 3">
    <name type="scientific">Burkholderia ubonensis</name>
    <dbReference type="NCBI Taxonomy" id="101571"/>
    <lineage>
        <taxon>Bacteria</taxon>
        <taxon>Pseudomonadati</taxon>
        <taxon>Pseudomonadota</taxon>
        <taxon>Betaproteobacteria</taxon>
        <taxon>Burkholderiales</taxon>
        <taxon>Burkholderiaceae</taxon>
        <taxon>Burkholderia</taxon>
        <taxon>Burkholderia cepacia complex</taxon>
    </lineage>
</organism>
<accession>A0ABD4DUQ3</accession>
<reference evidence="2 3" key="1">
    <citation type="submission" date="2015-11" db="EMBL/GenBank/DDBJ databases">
        <title>Expanding the genomic diversity of Burkholderia species for the development of highly accurate diagnostics.</title>
        <authorList>
            <person name="Sahl J."/>
            <person name="Keim P."/>
            <person name="Wagner D."/>
        </authorList>
    </citation>
    <scope>NUCLEOTIDE SEQUENCE [LARGE SCALE GENOMIC DNA]</scope>
    <source>
        <strain evidence="2 3">MSMB1585WGS</strain>
    </source>
</reference>
<name>A0ABD4DUQ3_9BURK</name>